<feature type="compositionally biased region" description="Basic and acidic residues" evidence="1">
    <location>
        <begin position="32"/>
        <end position="46"/>
    </location>
</feature>
<dbReference type="EMBL" id="JAGMWN010000001">
    <property type="protein sequence ID" value="MBP5856136.1"/>
    <property type="molecule type" value="Genomic_DNA"/>
</dbReference>
<sequence>MGIPTGSAARTTLPLRAILEGAARAEIPLVRDTVERTRSPDPERAKPAFGRPAQETT</sequence>
<protein>
    <submittedName>
        <fullName evidence="2">Uncharacterized protein</fullName>
    </submittedName>
</protein>
<dbReference type="Proteomes" id="UP000672602">
    <property type="component" value="Unassembled WGS sequence"/>
</dbReference>
<evidence type="ECO:0000313" key="2">
    <source>
        <dbReference type="EMBL" id="MBP5856136.1"/>
    </source>
</evidence>
<gene>
    <name evidence="2" type="ORF">KAJ83_03885</name>
</gene>
<feature type="region of interest" description="Disordered" evidence="1">
    <location>
        <begin position="30"/>
        <end position="57"/>
    </location>
</feature>
<evidence type="ECO:0000313" key="3">
    <source>
        <dbReference type="Proteomes" id="UP000672602"/>
    </source>
</evidence>
<reference evidence="2" key="1">
    <citation type="submission" date="2021-04" db="EMBL/GenBank/DDBJ databases">
        <authorList>
            <person name="Zhang D.-C."/>
        </authorList>
    </citation>
    <scope>NUCLEOTIDE SEQUENCE</scope>
    <source>
        <strain evidence="2">CGMCC 1.15697</strain>
    </source>
</reference>
<keyword evidence="3" id="KW-1185">Reference proteome</keyword>
<dbReference type="AlphaFoldDB" id="A0A8J7V1I4"/>
<evidence type="ECO:0000256" key="1">
    <source>
        <dbReference type="SAM" id="MobiDB-lite"/>
    </source>
</evidence>
<organism evidence="2 3">
    <name type="scientific">Marivibrio halodurans</name>
    <dbReference type="NCBI Taxonomy" id="2039722"/>
    <lineage>
        <taxon>Bacteria</taxon>
        <taxon>Pseudomonadati</taxon>
        <taxon>Pseudomonadota</taxon>
        <taxon>Alphaproteobacteria</taxon>
        <taxon>Rhodospirillales</taxon>
        <taxon>Rhodospirillaceae</taxon>
        <taxon>Marivibrio</taxon>
    </lineage>
</organism>
<proteinExistence type="predicted"/>
<dbReference type="RefSeq" id="WP_210680680.1">
    <property type="nucleotide sequence ID" value="NZ_JAGMWN010000001.1"/>
</dbReference>
<name>A0A8J7V1I4_9PROT</name>
<comment type="caution">
    <text evidence="2">The sequence shown here is derived from an EMBL/GenBank/DDBJ whole genome shotgun (WGS) entry which is preliminary data.</text>
</comment>
<accession>A0A8J7V1I4</accession>